<evidence type="ECO:0000256" key="7">
    <source>
        <dbReference type="RuleBase" id="RU003930"/>
    </source>
</evidence>
<dbReference type="Pfam" id="PF00673">
    <property type="entry name" value="Ribosomal_L5_C"/>
    <property type="match status" value="1"/>
</dbReference>
<proteinExistence type="inferred from homology"/>
<organism evidence="10">
    <name type="scientific">uncultured Chloroflexi bacterium Rifle_16ft_4_minimus_15241</name>
    <dbReference type="NCBI Taxonomy" id="1665060"/>
    <lineage>
        <taxon>Bacteria</taxon>
        <taxon>Bacillati</taxon>
        <taxon>Chloroflexota</taxon>
        <taxon>environmental samples</taxon>
    </lineage>
</organism>
<dbReference type="GO" id="GO:0000049">
    <property type="term" value="F:tRNA binding"/>
    <property type="evidence" value="ECO:0007669"/>
    <property type="project" value="UniProtKB-UniRule"/>
</dbReference>
<comment type="similarity">
    <text evidence="1 6 7">Belongs to the universal ribosomal protein uL5 family.</text>
</comment>
<dbReference type="GO" id="GO:0005840">
    <property type="term" value="C:ribosome"/>
    <property type="evidence" value="ECO:0007669"/>
    <property type="project" value="UniProtKB-KW"/>
</dbReference>
<dbReference type="NCBIfam" id="NF000585">
    <property type="entry name" value="PRK00010.1"/>
    <property type="match status" value="1"/>
</dbReference>
<evidence type="ECO:0000259" key="9">
    <source>
        <dbReference type="Pfam" id="PF00673"/>
    </source>
</evidence>
<gene>
    <name evidence="6 10" type="primary">rplE</name>
</gene>
<sequence>MAHNMLERYRTEIVPALRRDFGYTNPMQVPQVRKIVVNIGLGEALDNPKALEAAVGDLTIIAGQKPVVTKARKSIANFKLREGRVIGAMVTLRGERMWSFLDRLMNVALPRVRDFRGVPEDSFDGRGNYTLGLREQLIFPEIQYDKIDKARGFEVTIVTSARNDEEGRRLLQLLGMPFQKGA</sequence>
<keyword evidence="6" id="KW-0820">tRNA-binding</keyword>
<dbReference type="InterPro" id="IPR031310">
    <property type="entry name" value="Ribosomal_uL5_N"/>
</dbReference>
<dbReference type="Gene3D" id="3.30.1440.10">
    <property type="match status" value="1"/>
</dbReference>
<dbReference type="Pfam" id="PF00281">
    <property type="entry name" value="Ribosomal_L5"/>
    <property type="match status" value="1"/>
</dbReference>
<protein>
    <recommendedName>
        <fullName evidence="4 6">Large ribosomal subunit protein uL5</fullName>
    </recommendedName>
</protein>
<name>A0A0H4T0Z0_9CHLR</name>
<dbReference type="AlphaFoldDB" id="A0A0H4T0Z0"/>
<dbReference type="GO" id="GO:0006412">
    <property type="term" value="P:translation"/>
    <property type="evidence" value="ECO:0007669"/>
    <property type="project" value="UniProtKB-UniRule"/>
</dbReference>
<dbReference type="InterPro" id="IPR020929">
    <property type="entry name" value="Ribosomal_uL5_CS"/>
</dbReference>
<dbReference type="InterPro" id="IPR022803">
    <property type="entry name" value="Ribosomal_uL5_dom_sf"/>
</dbReference>
<keyword evidence="3 6" id="KW-0687">Ribonucleoprotein</keyword>
<feature type="domain" description="Large ribosomal subunit protein uL5 C-terminal" evidence="9">
    <location>
        <begin position="86"/>
        <end position="178"/>
    </location>
</feature>
<keyword evidence="6" id="KW-0694">RNA-binding</keyword>
<dbReference type="FunFam" id="3.30.1440.10:FF:000001">
    <property type="entry name" value="50S ribosomal protein L5"/>
    <property type="match status" value="1"/>
</dbReference>
<dbReference type="GO" id="GO:1990904">
    <property type="term" value="C:ribonucleoprotein complex"/>
    <property type="evidence" value="ECO:0007669"/>
    <property type="project" value="UniProtKB-KW"/>
</dbReference>
<comment type="function">
    <text evidence="5">This is one of the proteins that bind and probably mediate the attachment of the 5S RNA into the large ribosomal subunit, where it forms part of the central protuberance. In the 70S ribosome it contacts protein S13 of the 30S subunit (bridge B1b), connecting the 2 subunits; this bridge is implicated in subunit movement. Contacts the P site tRNA; the 5S rRNA and some of its associated proteins might help stabilize positioning of ribosome-bound tRNAs.</text>
</comment>
<comment type="function">
    <text evidence="6">This is 1 of the proteins that bind and probably mediate the attachment of the 5S RNA into the large ribosomal subunit, where it forms part of the central protuberance. In the 70S ribosome it contacts protein S13 of the 30S subunit (bridge B1b), connecting the 2 subunits; this bridge is implicated in subunit movement. Contacts the P site tRNA; the 5S rRNA and some of its associated proteins might help stabilize positioning of ribosome-bound tRNAs.</text>
</comment>
<dbReference type="PIRSF" id="PIRSF002161">
    <property type="entry name" value="Ribosomal_L5"/>
    <property type="match status" value="1"/>
</dbReference>
<accession>A0A0H4T0Z0</accession>
<evidence type="ECO:0000256" key="2">
    <source>
        <dbReference type="ARBA" id="ARBA00022980"/>
    </source>
</evidence>
<dbReference type="GO" id="GO:0003735">
    <property type="term" value="F:structural constituent of ribosome"/>
    <property type="evidence" value="ECO:0007669"/>
    <property type="project" value="InterPro"/>
</dbReference>
<dbReference type="EMBL" id="KT006956">
    <property type="protein sequence ID" value="AKQ01231.1"/>
    <property type="molecule type" value="Genomic_DNA"/>
</dbReference>
<evidence type="ECO:0000256" key="5">
    <source>
        <dbReference type="ARBA" id="ARBA00058604"/>
    </source>
</evidence>
<dbReference type="InterPro" id="IPR002132">
    <property type="entry name" value="Ribosomal_uL5"/>
</dbReference>
<dbReference type="InterPro" id="IPR031309">
    <property type="entry name" value="Ribosomal_uL5_C"/>
</dbReference>
<comment type="subunit">
    <text evidence="6">Part of the 50S ribosomal subunit; part of the 5S rRNA/L5/L18/L25 subcomplex. Contacts the 5S rRNA and the P site tRNA. Forms a bridge to the 30S subunit in the 70S ribosome.</text>
</comment>
<dbReference type="HAMAP" id="MF_01333_B">
    <property type="entry name" value="Ribosomal_uL5_B"/>
    <property type="match status" value="1"/>
</dbReference>
<evidence type="ECO:0000256" key="6">
    <source>
        <dbReference type="HAMAP-Rule" id="MF_01333"/>
    </source>
</evidence>
<keyword evidence="6" id="KW-0699">rRNA-binding</keyword>
<dbReference type="PROSITE" id="PS00358">
    <property type="entry name" value="RIBOSOMAL_L5"/>
    <property type="match status" value="1"/>
</dbReference>
<keyword evidence="2 6" id="KW-0689">Ribosomal protein</keyword>
<evidence type="ECO:0000259" key="8">
    <source>
        <dbReference type="Pfam" id="PF00281"/>
    </source>
</evidence>
<evidence type="ECO:0000256" key="1">
    <source>
        <dbReference type="ARBA" id="ARBA00008553"/>
    </source>
</evidence>
<reference evidence="10" key="1">
    <citation type="journal article" date="2015" name="ISME J.">
        <title>Aquifer environment selects for microbial species cohorts in sediment and groundwater.</title>
        <authorList>
            <person name="Hug L.A."/>
            <person name="Thomas B.C."/>
            <person name="Brown C.T."/>
            <person name="Frischkorn K.R."/>
            <person name="Williams K.H."/>
            <person name="Tringe S.G."/>
            <person name="Banfield J.F."/>
        </authorList>
    </citation>
    <scope>NUCLEOTIDE SEQUENCE</scope>
</reference>
<dbReference type="SUPFAM" id="SSF55282">
    <property type="entry name" value="RL5-like"/>
    <property type="match status" value="1"/>
</dbReference>
<evidence type="ECO:0000256" key="3">
    <source>
        <dbReference type="ARBA" id="ARBA00023274"/>
    </source>
</evidence>
<dbReference type="InterPro" id="IPR020930">
    <property type="entry name" value="Ribosomal_uL5_bac-type"/>
</dbReference>
<dbReference type="PANTHER" id="PTHR11994">
    <property type="entry name" value="60S RIBOSOMAL PROTEIN L11-RELATED"/>
    <property type="match status" value="1"/>
</dbReference>
<dbReference type="GO" id="GO:0019843">
    <property type="term" value="F:rRNA binding"/>
    <property type="evidence" value="ECO:0007669"/>
    <property type="project" value="UniProtKB-UniRule"/>
</dbReference>
<evidence type="ECO:0000256" key="4">
    <source>
        <dbReference type="ARBA" id="ARBA00035245"/>
    </source>
</evidence>
<feature type="domain" description="Large ribosomal subunit protein uL5 N-terminal" evidence="8">
    <location>
        <begin position="25"/>
        <end position="81"/>
    </location>
</feature>
<evidence type="ECO:0000313" key="10">
    <source>
        <dbReference type="EMBL" id="AKQ01231.1"/>
    </source>
</evidence>